<proteinExistence type="predicted"/>
<dbReference type="GO" id="GO:0006357">
    <property type="term" value="P:regulation of transcription by RNA polymerase II"/>
    <property type="evidence" value="ECO:0007669"/>
    <property type="project" value="TreeGrafter"/>
</dbReference>
<accession>A0AAN9Y7C0</accession>
<keyword evidence="2" id="KW-0804">Transcription</keyword>
<evidence type="ECO:0000256" key="2">
    <source>
        <dbReference type="ARBA" id="ARBA00023163"/>
    </source>
</evidence>
<dbReference type="PANTHER" id="PTHR13964">
    <property type="entry name" value="RBP-RELATED"/>
    <property type="match status" value="1"/>
</dbReference>
<dbReference type="PANTHER" id="PTHR13964:SF44">
    <property type="entry name" value="ARID DOMAIN-CONTAINING PROTEIN"/>
    <property type="match status" value="1"/>
</dbReference>
<evidence type="ECO:0000313" key="7">
    <source>
        <dbReference type="Proteomes" id="UP001367676"/>
    </source>
</evidence>
<feature type="region of interest" description="Disordered" evidence="4">
    <location>
        <begin position="744"/>
        <end position="796"/>
    </location>
</feature>
<dbReference type="AlphaFoldDB" id="A0AAN9Y7C0"/>
<gene>
    <name evidence="6" type="ORF">V9T40_006363</name>
</gene>
<dbReference type="PROSITE" id="PS51011">
    <property type="entry name" value="ARID"/>
    <property type="match status" value="1"/>
</dbReference>
<dbReference type="InterPro" id="IPR036431">
    <property type="entry name" value="ARID_dom_sf"/>
</dbReference>
<feature type="region of interest" description="Disordered" evidence="4">
    <location>
        <begin position="557"/>
        <end position="583"/>
    </location>
</feature>
<evidence type="ECO:0000313" key="6">
    <source>
        <dbReference type="EMBL" id="KAK7598128.1"/>
    </source>
</evidence>
<name>A0AAN9Y7C0_9HEMI</name>
<dbReference type="GO" id="GO:0000976">
    <property type="term" value="F:transcription cis-regulatory region binding"/>
    <property type="evidence" value="ECO:0007669"/>
    <property type="project" value="TreeGrafter"/>
</dbReference>
<evidence type="ECO:0000259" key="5">
    <source>
        <dbReference type="PROSITE" id="PS51011"/>
    </source>
</evidence>
<evidence type="ECO:0000256" key="1">
    <source>
        <dbReference type="ARBA" id="ARBA00023015"/>
    </source>
</evidence>
<feature type="region of interest" description="Disordered" evidence="4">
    <location>
        <begin position="694"/>
        <end position="725"/>
    </location>
</feature>
<dbReference type="Pfam" id="PF01388">
    <property type="entry name" value="ARID"/>
    <property type="match status" value="1"/>
</dbReference>
<organism evidence="6 7">
    <name type="scientific">Parthenolecanium corni</name>
    <dbReference type="NCBI Taxonomy" id="536013"/>
    <lineage>
        <taxon>Eukaryota</taxon>
        <taxon>Metazoa</taxon>
        <taxon>Ecdysozoa</taxon>
        <taxon>Arthropoda</taxon>
        <taxon>Hexapoda</taxon>
        <taxon>Insecta</taxon>
        <taxon>Pterygota</taxon>
        <taxon>Neoptera</taxon>
        <taxon>Paraneoptera</taxon>
        <taxon>Hemiptera</taxon>
        <taxon>Sternorrhyncha</taxon>
        <taxon>Coccoidea</taxon>
        <taxon>Coccidae</taxon>
        <taxon>Parthenolecanium</taxon>
    </lineage>
</organism>
<dbReference type="SMART" id="SM01014">
    <property type="entry name" value="ARID"/>
    <property type="match status" value="1"/>
</dbReference>
<reference evidence="6 7" key="1">
    <citation type="submission" date="2024-03" db="EMBL/GenBank/DDBJ databases">
        <title>Adaptation during the transition from Ophiocordyceps entomopathogen to insect associate is accompanied by gene loss and intensified selection.</title>
        <authorList>
            <person name="Ward C.M."/>
            <person name="Onetto C.A."/>
            <person name="Borneman A.R."/>
        </authorList>
    </citation>
    <scope>NUCLEOTIDE SEQUENCE [LARGE SCALE GENOMIC DNA]</scope>
    <source>
        <strain evidence="6">AWRI1</strain>
        <tissue evidence="6">Single Adult Female</tissue>
    </source>
</reference>
<keyword evidence="1" id="KW-0805">Transcription regulation</keyword>
<dbReference type="InterPro" id="IPR051232">
    <property type="entry name" value="ARID/SWI1_ChromRemod"/>
</dbReference>
<dbReference type="InterPro" id="IPR001606">
    <property type="entry name" value="ARID_dom"/>
</dbReference>
<dbReference type="Proteomes" id="UP001367676">
    <property type="component" value="Unassembled WGS sequence"/>
</dbReference>
<dbReference type="GO" id="GO:0005634">
    <property type="term" value="C:nucleus"/>
    <property type="evidence" value="ECO:0007669"/>
    <property type="project" value="TreeGrafter"/>
</dbReference>
<dbReference type="SUPFAM" id="SSF46774">
    <property type="entry name" value="ARID-like"/>
    <property type="match status" value="1"/>
</dbReference>
<feature type="compositionally biased region" description="Polar residues" evidence="4">
    <location>
        <begin position="465"/>
        <end position="482"/>
    </location>
</feature>
<feature type="compositionally biased region" description="Acidic residues" evidence="4">
    <location>
        <begin position="697"/>
        <end position="706"/>
    </location>
</feature>
<dbReference type="EMBL" id="JBBCAQ010000014">
    <property type="protein sequence ID" value="KAK7598128.1"/>
    <property type="molecule type" value="Genomic_DNA"/>
</dbReference>
<evidence type="ECO:0000256" key="3">
    <source>
        <dbReference type="ARBA" id="ARBA00023242"/>
    </source>
</evidence>
<feature type="region of interest" description="Disordered" evidence="4">
    <location>
        <begin position="284"/>
        <end position="329"/>
    </location>
</feature>
<comment type="caution">
    <text evidence="6">The sequence shown here is derived from an EMBL/GenBank/DDBJ whole genome shotgun (WGS) entry which is preliminary data.</text>
</comment>
<evidence type="ECO:0000256" key="4">
    <source>
        <dbReference type="SAM" id="MobiDB-lite"/>
    </source>
</evidence>
<feature type="compositionally biased region" description="Low complexity" evidence="4">
    <location>
        <begin position="304"/>
        <end position="326"/>
    </location>
</feature>
<keyword evidence="7" id="KW-1185">Reference proteome</keyword>
<feature type="compositionally biased region" description="Polar residues" evidence="4">
    <location>
        <begin position="494"/>
        <end position="518"/>
    </location>
</feature>
<sequence length="975" mass="106947">MGHTFELIGAPCAIRGPYTFYKAFKYTKNDITNILTINEFFFVKLWSDSDLISIGELRLLWEDQTSNRALASLRLYILPENTPDGRISDTHGEDEVLAITEKVVIRLEDLLTWITEASDWNWGLGTVWQRECDVDTNNEDCQSSEKKLCGGSSSDKDDCLFCDEKIHTLVDCSAVDYSDVHKEKRQLDMANWETRTGVVVLSYSRYCRYRGLLKRLEGVHNEWLRNKLIKALGGFTTTCRTTKILFCKDTFDYPELEGHELLCNHLAPKLRSRIPKKKKILYPSPDVSDAESSSECGSDDERLSSSASTSSASTISRSSDATSRSSNYVQEKVHNQPSFPAKIPAAPVQIPRSISPDEEKKQKAFIQNLYSFMRARLTPIGRLPHIGNREINLFEFYNKVKRLGGHASVTSNKLWKSLYEDMGGEVNYSASSTLARKHYEKFLLPYEQHMAQQLKHANNRLPVKQQNDATSKSLPTSANVTDFESRKKPIASSRPAQTSPKSEPTVHTKTGATNNALFSSKPGDKENIPLASAAAATKRSSSAVSRSDVIDLCDIDDDRRSAPTKTNSSCSRAAGGGGGLSKSPEVIDLCGESPIKRSVPSIAATLMPRKRKLDILKEGGLEVTPISVDLTSSSSRDVVTITRQPAVDTDDMRHRINHQNSANRHPDNIAAYMKHLQASVPEAEMTVELVEPKEQDFSSDDDDDEGNFSTCSRLLPSTMAKSSHQVLDLRTMRNNVESNNLLKSISPSLGPNIEISLVPSDSGGSGSGGGSSSSGSGGSSNTQRRDEKRRKSMQLPIPALRKISTGELTMKVKNGGGAVSGGGRPKTMGSAAAARNRAEAYVSVSSGPLETTLTPASFCAPMMADGRKQMADICVPQVEQYLTAFYNTLVGAAAVAATDSSTGAGGSHGLQLSPEELVYMSAPAAYLRQQRQELSKRPLNDKSVSLYDSYHQKLASILKNNTVSIIENYDEIVSD</sequence>
<dbReference type="SMART" id="SM00501">
    <property type="entry name" value="BRIGHT"/>
    <property type="match status" value="1"/>
</dbReference>
<keyword evidence="3" id="KW-0539">Nucleus</keyword>
<dbReference type="Gene3D" id="1.10.150.60">
    <property type="entry name" value="ARID DNA-binding domain"/>
    <property type="match status" value="1"/>
</dbReference>
<feature type="compositionally biased region" description="Gly residues" evidence="4">
    <location>
        <begin position="763"/>
        <end position="778"/>
    </location>
</feature>
<feature type="region of interest" description="Disordered" evidence="4">
    <location>
        <begin position="465"/>
        <end position="525"/>
    </location>
</feature>
<feature type="domain" description="ARID" evidence="5">
    <location>
        <begin position="359"/>
        <end position="451"/>
    </location>
</feature>
<protein>
    <recommendedName>
        <fullName evidence="5">ARID domain-containing protein</fullName>
    </recommendedName>
</protein>